<feature type="region of interest" description="Disordered" evidence="4">
    <location>
        <begin position="1"/>
        <end position="35"/>
    </location>
</feature>
<dbReference type="Pfam" id="PF08568">
    <property type="entry name" value="Kinetochor_Ybp2"/>
    <property type="match status" value="1"/>
</dbReference>
<dbReference type="PROSITE" id="PS00678">
    <property type="entry name" value="WD_REPEATS_1"/>
    <property type="match status" value="1"/>
</dbReference>
<dbReference type="InterPro" id="IPR001680">
    <property type="entry name" value="WD40_rpt"/>
</dbReference>
<name>A0A060SRD1_PYCCI</name>
<evidence type="ECO:0000256" key="4">
    <source>
        <dbReference type="SAM" id="MobiDB-lite"/>
    </source>
</evidence>
<dbReference type="STRING" id="5643.A0A060SRD1"/>
<dbReference type="PROSITE" id="PS50294">
    <property type="entry name" value="WD_REPEATS_REGION"/>
    <property type="match status" value="1"/>
</dbReference>
<comment type="caution">
    <text evidence="5">The sequence shown here is derived from an EMBL/GenBank/DDBJ whole genome shotgun (WGS) entry which is preliminary data.</text>
</comment>
<dbReference type="PANTHER" id="PTHR44090">
    <property type="entry name" value="WD REPEAT-CONTAINING PROTEIN 61"/>
    <property type="match status" value="1"/>
</dbReference>
<dbReference type="InterPro" id="IPR019775">
    <property type="entry name" value="WD40_repeat_CS"/>
</dbReference>
<dbReference type="EMBL" id="CCBP010000230">
    <property type="protein sequence ID" value="CDO75008.1"/>
    <property type="molecule type" value="Genomic_DNA"/>
</dbReference>
<proteinExistence type="predicted"/>
<dbReference type="AlphaFoldDB" id="A0A060SRD1"/>
<accession>A0A060SRD1</accession>
<dbReference type="Pfam" id="PF00400">
    <property type="entry name" value="WD40"/>
    <property type="match status" value="2"/>
</dbReference>
<dbReference type="InterPro" id="IPR013877">
    <property type="entry name" value="YAP-bd/ALF4/Glomulin"/>
</dbReference>
<keyword evidence="1 3" id="KW-0853">WD repeat</keyword>
<dbReference type="InterPro" id="IPR015943">
    <property type="entry name" value="WD40/YVTN_repeat-like_dom_sf"/>
</dbReference>
<evidence type="ECO:0000256" key="1">
    <source>
        <dbReference type="ARBA" id="ARBA00022574"/>
    </source>
</evidence>
<dbReference type="Proteomes" id="UP000029665">
    <property type="component" value="Unassembled WGS sequence"/>
</dbReference>
<protein>
    <submittedName>
        <fullName evidence="5">Uncharacterized protein</fullName>
    </submittedName>
</protein>
<dbReference type="SMART" id="SM00320">
    <property type="entry name" value="WD40"/>
    <property type="match status" value="5"/>
</dbReference>
<dbReference type="GO" id="GO:0032991">
    <property type="term" value="C:protein-containing complex"/>
    <property type="evidence" value="ECO:0007669"/>
    <property type="project" value="UniProtKB-ARBA"/>
</dbReference>
<evidence type="ECO:0000256" key="3">
    <source>
        <dbReference type="PROSITE-ProRule" id="PRU00221"/>
    </source>
</evidence>
<feature type="repeat" description="WD" evidence="3">
    <location>
        <begin position="189"/>
        <end position="223"/>
    </location>
</feature>
<dbReference type="OrthoDB" id="5396786at2759"/>
<dbReference type="InterPro" id="IPR051510">
    <property type="entry name" value="SKI8"/>
</dbReference>
<keyword evidence="2" id="KW-0677">Repeat</keyword>
<evidence type="ECO:0000256" key="2">
    <source>
        <dbReference type="ARBA" id="ARBA00022737"/>
    </source>
</evidence>
<evidence type="ECO:0000313" key="6">
    <source>
        <dbReference type="Proteomes" id="UP000029665"/>
    </source>
</evidence>
<feature type="repeat" description="WD" evidence="3">
    <location>
        <begin position="238"/>
        <end position="279"/>
    </location>
</feature>
<reference evidence="5" key="1">
    <citation type="submission" date="2014-01" db="EMBL/GenBank/DDBJ databases">
        <title>The genome of the white-rot fungus Pycnoporus cinnabarinus: a basidiomycete model with a versatile arsenal for lignocellulosic biomass breakdown.</title>
        <authorList>
            <person name="Levasseur A."/>
            <person name="Lomascolo A."/>
            <person name="Ruiz-Duenas F.J."/>
            <person name="Uzan E."/>
            <person name="Piumi F."/>
            <person name="Kues U."/>
            <person name="Ram A.F.J."/>
            <person name="Murat C."/>
            <person name="Haon M."/>
            <person name="Benoit I."/>
            <person name="Arfi Y."/>
            <person name="Chevret D."/>
            <person name="Drula E."/>
            <person name="Kwon M.J."/>
            <person name="Gouret P."/>
            <person name="Lesage-Meessen L."/>
            <person name="Lombard V."/>
            <person name="Mariette J."/>
            <person name="Noirot C."/>
            <person name="Park J."/>
            <person name="Patyshakuliyeva A."/>
            <person name="Wieneger R.A.B."/>
            <person name="Wosten H.A.B."/>
            <person name="Martin F."/>
            <person name="Coutinho P.M."/>
            <person name="de Vries R."/>
            <person name="Martinez A.T."/>
            <person name="Klopp C."/>
            <person name="Pontarotti P."/>
            <person name="Henrissat B."/>
            <person name="Record E."/>
        </authorList>
    </citation>
    <scope>NUCLEOTIDE SEQUENCE [LARGE SCALE GENOMIC DNA]</scope>
    <source>
        <strain evidence="5">BRFM137</strain>
    </source>
</reference>
<gene>
    <name evidence="5" type="ORF">BN946_scf184965.g10</name>
</gene>
<dbReference type="PROSITE" id="PS50082">
    <property type="entry name" value="WD_REPEATS_2"/>
    <property type="match status" value="2"/>
</dbReference>
<sequence length="850" mass="91560">MTAQNVRRVASSDNSPHRLTHRSPPSSALGRGLGDGSIKQWDSISGQVSRARPPHTLGLVSLSVDPTGKHALYNTLEGLTCLWDLEDGEIKGSFESYARTGGEPTEPSWSVSLNPKGGTYASTGGSSNVTIHSAEPGSFGERRATLTSGRSKFGLYCKHSPDGSRVAMSSEAGQIYIFDLASNSLQTTYSSHAMAVRSLAWSADSSLLLSASEDKRLILHDVRVSPSGKPGSGAVATLTGHSSWVLSTDISLDGRLAVSGSADRTMKVWDIGARAAVSTVQDNGEVWSVSWRPKPPAHGTAGEAQNAGHRLKEILSITSGDLDEDLSIALTSLVKTAAHDAAPKHDLRTIVDAVKDSGCASELEPLTILPIVVGSPRDGAGEMVDLLAHECSAKEVVMAIEEAVEVLERHLHSEGEEDHGDHGSQAPPATQLVRLIRAYAETIPRWPRWKKDPKDAVKSRFAELESVISHVSREGSVQEGRAMVSAVSQLVLALSHGANQDTKPLLFHLVISAVGAFPNHFKAGLARSAFIRHFSRLVVPHSQSSSAPEDSEDVLNGVWSALRSIGLEAKACESTPSIATFILLAHDPSYTFSIANLTAFYPTVLSALQANIALDEILAVLINTLAPLHKSTPRPDLEVDLAIPLVHILPHIASNHPDPDIRHYTFRTLSLVLGLCPPPVRFGLLKELLADAEMPHQMRIAAVGLLKEAVLEGLSGETQNMFASPYLLSTFGPIILRPDPPDMFDTAKPDEFLDGPEPLRLVECLGFYYVLLQRDQQNRTGVRDASSLRNIQRSLLAPLATHLSSWKTGLTSSSSQLQKNDRLLQLDILEMWTSRIYDAVDALGSTGRSQ</sequence>
<organism evidence="5 6">
    <name type="scientific">Pycnoporus cinnabarinus</name>
    <name type="common">Cinnabar-red polypore</name>
    <name type="synonym">Trametes cinnabarina</name>
    <dbReference type="NCBI Taxonomy" id="5643"/>
    <lineage>
        <taxon>Eukaryota</taxon>
        <taxon>Fungi</taxon>
        <taxon>Dikarya</taxon>
        <taxon>Basidiomycota</taxon>
        <taxon>Agaricomycotina</taxon>
        <taxon>Agaricomycetes</taxon>
        <taxon>Polyporales</taxon>
        <taxon>Polyporaceae</taxon>
        <taxon>Trametes</taxon>
    </lineage>
</organism>
<dbReference type="SUPFAM" id="SSF50978">
    <property type="entry name" value="WD40 repeat-like"/>
    <property type="match status" value="1"/>
</dbReference>
<dbReference type="InterPro" id="IPR036322">
    <property type="entry name" value="WD40_repeat_dom_sf"/>
</dbReference>
<dbReference type="PANTHER" id="PTHR44090:SF1">
    <property type="entry name" value="SUPERKILLER COMPLEX PROTEIN 8"/>
    <property type="match status" value="1"/>
</dbReference>
<dbReference type="HOGENOM" id="CLU_335596_0_0_1"/>
<evidence type="ECO:0000313" key="5">
    <source>
        <dbReference type="EMBL" id="CDO75008.1"/>
    </source>
</evidence>
<dbReference type="Gene3D" id="2.130.10.10">
    <property type="entry name" value="YVTN repeat-like/Quinoprotein amine dehydrogenase"/>
    <property type="match status" value="1"/>
</dbReference>
<dbReference type="GO" id="GO:0005634">
    <property type="term" value="C:nucleus"/>
    <property type="evidence" value="ECO:0007669"/>
    <property type="project" value="TreeGrafter"/>
</dbReference>
<keyword evidence="6" id="KW-1185">Reference proteome</keyword>